<keyword evidence="2" id="KW-0963">Cytoplasm</keyword>
<keyword evidence="2" id="KW-0694">RNA-binding</keyword>
<proteinExistence type="inferred from homology"/>
<sequence>MRFVIQRVTSASVKVEGDVCGKINQGFLVFIGVSNEDTKEIADKMIDKLIKMRIFADENDKTNLSLADIKGELLLISQFTLYANCKKGNRPSFTDAGNYEIANGLYEYIIKKCRERVPVVQTGIFGADMKVSIENDGPFTIILDSKEIM</sequence>
<dbReference type="OrthoDB" id="9801395at2"/>
<dbReference type="STRING" id="1120918.SAMN05216249_1029"/>
<dbReference type="GO" id="GO:0019478">
    <property type="term" value="P:D-amino acid catabolic process"/>
    <property type="evidence" value="ECO:0007669"/>
    <property type="project" value="UniProtKB-UniRule"/>
</dbReference>
<comment type="domain">
    <text evidence="2">A Gly-cisPro motif from one monomer fits into the active site of the other monomer to allow specific chiral rejection of L-amino acids.</text>
</comment>
<comment type="catalytic activity">
    <reaction evidence="2">
        <text>a D-aminoacyl-tRNA + H2O = a tRNA + a D-alpha-amino acid + H(+)</text>
        <dbReference type="Rhea" id="RHEA:13953"/>
        <dbReference type="Rhea" id="RHEA-COMP:10123"/>
        <dbReference type="Rhea" id="RHEA-COMP:10124"/>
        <dbReference type="ChEBI" id="CHEBI:15377"/>
        <dbReference type="ChEBI" id="CHEBI:15378"/>
        <dbReference type="ChEBI" id="CHEBI:59871"/>
        <dbReference type="ChEBI" id="CHEBI:78442"/>
        <dbReference type="ChEBI" id="CHEBI:79333"/>
        <dbReference type="EC" id="3.1.1.96"/>
    </reaction>
</comment>
<dbReference type="Gene3D" id="3.50.80.10">
    <property type="entry name" value="D-tyrosyl-tRNA(Tyr) deacylase"/>
    <property type="match status" value="1"/>
</dbReference>
<dbReference type="PANTHER" id="PTHR10472:SF5">
    <property type="entry name" value="D-AMINOACYL-TRNA DEACYLASE 1"/>
    <property type="match status" value="1"/>
</dbReference>
<dbReference type="EMBL" id="FOJY01000002">
    <property type="protein sequence ID" value="SFA75661.1"/>
    <property type="molecule type" value="Genomic_DNA"/>
</dbReference>
<dbReference type="GO" id="GO:0005737">
    <property type="term" value="C:cytoplasm"/>
    <property type="evidence" value="ECO:0007669"/>
    <property type="project" value="UniProtKB-SubCell"/>
</dbReference>
<feature type="short sequence motif" description="Gly-cisPro motif, important for rejection of L-amino acids" evidence="2">
    <location>
        <begin position="137"/>
        <end position="138"/>
    </location>
</feature>
<dbReference type="PANTHER" id="PTHR10472">
    <property type="entry name" value="D-TYROSYL-TRNA TYR DEACYLASE"/>
    <property type="match status" value="1"/>
</dbReference>
<dbReference type="RefSeq" id="WP_092869967.1">
    <property type="nucleotide sequence ID" value="NZ_FOJY01000002.1"/>
</dbReference>
<dbReference type="EC" id="3.1.1.-" evidence="2"/>
<dbReference type="GO" id="GO:0051500">
    <property type="term" value="F:D-tyrosyl-tRNA(Tyr) deacylase activity"/>
    <property type="evidence" value="ECO:0007669"/>
    <property type="project" value="TreeGrafter"/>
</dbReference>
<evidence type="ECO:0000313" key="4">
    <source>
        <dbReference type="Proteomes" id="UP000198838"/>
    </source>
</evidence>
<dbReference type="GO" id="GO:0106026">
    <property type="term" value="F:Gly-tRNA(Ala) deacylase activity"/>
    <property type="evidence" value="ECO:0007669"/>
    <property type="project" value="UniProtKB-UniRule"/>
</dbReference>
<dbReference type="AlphaFoldDB" id="A0A1I0VH71"/>
<evidence type="ECO:0000313" key="3">
    <source>
        <dbReference type="EMBL" id="SFA75661.1"/>
    </source>
</evidence>
<dbReference type="CDD" id="cd00563">
    <property type="entry name" value="Dtyr_deacylase"/>
    <property type="match status" value="1"/>
</dbReference>
<dbReference type="GO" id="GO:0043908">
    <property type="term" value="F:Ser(Gly)-tRNA(Ala) hydrolase activity"/>
    <property type="evidence" value="ECO:0007669"/>
    <property type="project" value="UniProtKB-UniRule"/>
</dbReference>
<keyword evidence="2" id="KW-0820">tRNA-binding</keyword>
<organism evidence="3 4">
    <name type="scientific">Acetitomaculum ruminis DSM 5522</name>
    <dbReference type="NCBI Taxonomy" id="1120918"/>
    <lineage>
        <taxon>Bacteria</taxon>
        <taxon>Bacillati</taxon>
        <taxon>Bacillota</taxon>
        <taxon>Clostridia</taxon>
        <taxon>Lachnospirales</taxon>
        <taxon>Lachnospiraceae</taxon>
        <taxon>Acetitomaculum</taxon>
    </lineage>
</organism>
<evidence type="ECO:0000256" key="1">
    <source>
        <dbReference type="ARBA" id="ARBA00009673"/>
    </source>
</evidence>
<dbReference type="GO" id="GO:0000049">
    <property type="term" value="F:tRNA binding"/>
    <property type="evidence" value="ECO:0007669"/>
    <property type="project" value="UniProtKB-UniRule"/>
</dbReference>
<dbReference type="EC" id="3.1.1.96" evidence="2"/>
<comment type="subcellular location">
    <subcellularLocation>
        <location evidence="2">Cytoplasm</location>
    </subcellularLocation>
</comment>
<dbReference type="HAMAP" id="MF_00518">
    <property type="entry name" value="Deacylase_Dtd"/>
    <property type="match status" value="1"/>
</dbReference>
<dbReference type="Proteomes" id="UP000198838">
    <property type="component" value="Unassembled WGS sequence"/>
</dbReference>
<name>A0A1I0VH71_9FIRM</name>
<dbReference type="Pfam" id="PF02580">
    <property type="entry name" value="Tyr_Deacylase"/>
    <property type="match status" value="1"/>
</dbReference>
<keyword evidence="2" id="KW-0378">Hydrolase</keyword>
<dbReference type="InterPro" id="IPR003732">
    <property type="entry name" value="Daa-tRNA_deacyls_DTD"/>
</dbReference>
<dbReference type="SUPFAM" id="SSF69500">
    <property type="entry name" value="DTD-like"/>
    <property type="match status" value="1"/>
</dbReference>
<dbReference type="NCBIfam" id="TIGR00256">
    <property type="entry name" value="D-aminoacyl-tRNA deacylase"/>
    <property type="match status" value="1"/>
</dbReference>
<comment type="similarity">
    <text evidence="1 2">Belongs to the DTD family.</text>
</comment>
<keyword evidence="4" id="KW-1185">Reference proteome</keyword>
<comment type="catalytic activity">
    <reaction evidence="2">
        <text>glycyl-tRNA(Ala) + H2O = tRNA(Ala) + glycine + H(+)</text>
        <dbReference type="Rhea" id="RHEA:53744"/>
        <dbReference type="Rhea" id="RHEA-COMP:9657"/>
        <dbReference type="Rhea" id="RHEA-COMP:13640"/>
        <dbReference type="ChEBI" id="CHEBI:15377"/>
        <dbReference type="ChEBI" id="CHEBI:15378"/>
        <dbReference type="ChEBI" id="CHEBI:57305"/>
        <dbReference type="ChEBI" id="CHEBI:78442"/>
        <dbReference type="ChEBI" id="CHEBI:78522"/>
    </reaction>
</comment>
<reference evidence="3 4" key="1">
    <citation type="submission" date="2016-10" db="EMBL/GenBank/DDBJ databases">
        <authorList>
            <person name="de Groot N.N."/>
        </authorList>
    </citation>
    <scope>NUCLEOTIDE SEQUENCE [LARGE SCALE GENOMIC DNA]</scope>
    <source>
        <strain evidence="3 4">DSM 5522</strain>
    </source>
</reference>
<comment type="subunit">
    <text evidence="2">Homodimer.</text>
</comment>
<dbReference type="FunFam" id="3.50.80.10:FF:000001">
    <property type="entry name" value="D-aminoacyl-tRNA deacylase"/>
    <property type="match status" value="1"/>
</dbReference>
<protein>
    <recommendedName>
        <fullName evidence="2">D-aminoacyl-tRNA deacylase</fullName>
        <shortName evidence="2">DTD</shortName>
        <ecNumber evidence="2">3.1.1.96</ecNumber>
    </recommendedName>
    <alternativeName>
        <fullName evidence="2">Gly-tRNA(Ala) deacylase</fullName>
        <ecNumber evidence="2">3.1.1.-</ecNumber>
    </alternativeName>
</protein>
<comment type="function">
    <text evidence="2">An aminoacyl-tRNA editing enzyme that deacylates mischarged D-aminoacyl-tRNAs. Also deacylates mischarged glycyl-tRNA(Ala), protecting cells against glycine mischarging by AlaRS. Acts via tRNA-based rather than protein-based catalysis; rejects L-amino acids rather than detecting D-amino acids in the active site. By recycling D-aminoacyl-tRNA to D-amino acids and free tRNA molecules, this enzyme counteracts the toxicity associated with the formation of D-aminoacyl-tRNA entities in vivo and helps enforce protein L-homochirality.</text>
</comment>
<gene>
    <name evidence="2" type="primary">dtd</name>
    <name evidence="3" type="ORF">SAMN05216249_1029</name>
</gene>
<dbReference type="InterPro" id="IPR023509">
    <property type="entry name" value="DTD-like_sf"/>
</dbReference>
<accession>A0A1I0VH71</accession>
<evidence type="ECO:0000256" key="2">
    <source>
        <dbReference type="HAMAP-Rule" id="MF_00518"/>
    </source>
</evidence>